<dbReference type="AlphaFoldDB" id="A0A509E9M2"/>
<keyword evidence="3" id="KW-1185">Reference proteome</keyword>
<dbReference type="InterPro" id="IPR002716">
    <property type="entry name" value="PIN_dom"/>
</dbReference>
<dbReference type="InterPro" id="IPR041705">
    <property type="entry name" value="PIN_Sll0205"/>
</dbReference>
<feature type="domain" description="PIN" evidence="1">
    <location>
        <begin position="6"/>
        <end position="100"/>
    </location>
</feature>
<evidence type="ECO:0000313" key="3">
    <source>
        <dbReference type="Proteomes" id="UP000410984"/>
    </source>
</evidence>
<dbReference type="SUPFAM" id="SSF88723">
    <property type="entry name" value="PIN domain-like"/>
    <property type="match status" value="1"/>
</dbReference>
<dbReference type="Proteomes" id="UP000410984">
    <property type="component" value="Unassembled WGS sequence"/>
</dbReference>
<dbReference type="InterPro" id="IPR029060">
    <property type="entry name" value="PIN-like_dom_sf"/>
</dbReference>
<evidence type="ECO:0000259" key="1">
    <source>
        <dbReference type="Pfam" id="PF01850"/>
    </source>
</evidence>
<proteinExistence type="predicted"/>
<reference evidence="2 3" key="1">
    <citation type="submission" date="2019-06" db="EMBL/GenBank/DDBJ databases">
        <authorList>
            <person name="Rodrigo-Torres L."/>
            <person name="Arahal R. D."/>
            <person name="Lucena T."/>
        </authorList>
    </citation>
    <scope>NUCLEOTIDE SEQUENCE [LARGE SCALE GENOMIC DNA]</scope>
    <source>
        <strain evidence="2 3">SB0023/3</strain>
    </source>
</reference>
<dbReference type="EMBL" id="CABFPH010000013">
    <property type="protein sequence ID" value="VUD70852.1"/>
    <property type="molecule type" value="Genomic_DNA"/>
</dbReference>
<organism evidence="2 3">
    <name type="scientific">Methylobacterium symbioticum</name>
    <dbReference type="NCBI Taxonomy" id="2584084"/>
    <lineage>
        <taxon>Bacteria</taxon>
        <taxon>Pseudomonadati</taxon>
        <taxon>Pseudomonadota</taxon>
        <taxon>Alphaproteobacteria</taxon>
        <taxon>Hyphomicrobiales</taxon>
        <taxon>Methylobacteriaceae</taxon>
        <taxon>Methylobacterium</taxon>
    </lineage>
</organism>
<dbReference type="InterPro" id="IPR052919">
    <property type="entry name" value="TA_system_RNase"/>
</dbReference>
<protein>
    <recommendedName>
        <fullName evidence="1">PIN domain-containing protein</fullName>
    </recommendedName>
</protein>
<dbReference type="RefSeq" id="WP_244612608.1">
    <property type="nucleotide sequence ID" value="NZ_CABFPH010000013.1"/>
</dbReference>
<evidence type="ECO:0000313" key="2">
    <source>
        <dbReference type="EMBL" id="VUD70852.1"/>
    </source>
</evidence>
<accession>A0A509E9M2</accession>
<sequence length="108" mass="12194">MRKPDRLIRRDDADLWASVASLWEIAIKTRLGKLDPGLPLGSLPQFYEAMGITFLPVTTSHALASVDPLPPTRDPFDRMLLAQCRVEGFSLVTLDRALRDHPQTWRLA</sequence>
<dbReference type="PANTHER" id="PTHR36173">
    <property type="entry name" value="RIBONUCLEASE VAPC16-RELATED"/>
    <property type="match status" value="1"/>
</dbReference>
<dbReference type="Pfam" id="PF01850">
    <property type="entry name" value="PIN"/>
    <property type="match status" value="1"/>
</dbReference>
<name>A0A509E9M2_9HYPH</name>
<gene>
    <name evidence="2" type="ORF">MET9862_01426</name>
</gene>
<dbReference type="CDD" id="cd09872">
    <property type="entry name" value="PIN_Sll0205-like"/>
    <property type="match status" value="1"/>
</dbReference>
<dbReference type="PANTHER" id="PTHR36173:SF2">
    <property type="entry name" value="RIBONUCLEASE VAPC16"/>
    <property type="match status" value="1"/>
</dbReference>